<dbReference type="GO" id="GO:0046983">
    <property type="term" value="F:protein dimerization activity"/>
    <property type="evidence" value="ECO:0007669"/>
    <property type="project" value="InterPro"/>
</dbReference>
<dbReference type="EMBL" id="CAJMXA010002660">
    <property type="protein sequence ID" value="CAE6485140.1"/>
    <property type="molecule type" value="Genomic_DNA"/>
</dbReference>
<comment type="subcellular location">
    <subcellularLocation>
        <location evidence="1">Nucleus</location>
    </subcellularLocation>
</comment>
<evidence type="ECO:0000256" key="2">
    <source>
        <dbReference type="ARBA" id="ARBA00022723"/>
    </source>
</evidence>
<protein>
    <recommendedName>
        <fullName evidence="6">HAT C-terminal dimerisation domain-containing protein</fullName>
    </recommendedName>
</protein>
<dbReference type="Proteomes" id="UP000663853">
    <property type="component" value="Unassembled WGS sequence"/>
</dbReference>
<keyword evidence="3" id="KW-0863">Zinc-finger</keyword>
<comment type="caution">
    <text evidence="7">The sequence shown here is derived from an EMBL/GenBank/DDBJ whole genome shotgun (WGS) entry which is preliminary data.</text>
</comment>
<evidence type="ECO:0000259" key="6">
    <source>
        <dbReference type="Pfam" id="PF05699"/>
    </source>
</evidence>
<gene>
    <name evidence="7" type="ORF">RDB_LOCUS94433</name>
</gene>
<dbReference type="InterPro" id="IPR008906">
    <property type="entry name" value="HATC_C_dom"/>
</dbReference>
<dbReference type="SUPFAM" id="SSF53098">
    <property type="entry name" value="Ribonuclease H-like"/>
    <property type="match status" value="1"/>
</dbReference>
<dbReference type="PANTHER" id="PTHR46481:SF10">
    <property type="entry name" value="ZINC FINGER BED DOMAIN-CONTAINING PROTEIN 39"/>
    <property type="match status" value="1"/>
</dbReference>
<dbReference type="GO" id="GO:0005634">
    <property type="term" value="C:nucleus"/>
    <property type="evidence" value="ECO:0007669"/>
    <property type="project" value="UniProtKB-SubCell"/>
</dbReference>
<evidence type="ECO:0000256" key="3">
    <source>
        <dbReference type="ARBA" id="ARBA00022771"/>
    </source>
</evidence>
<keyword evidence="4" id="KW-0862">Zinc</keyword>
<dbReference type="InterPro" id="IPR052035">
    <property type="entry name" value="ZnF_BED_domain_contain"/>
</dbReference>
<feature type="domain" description="HAT C-terminal dimerisation" evidence="6">
    <location>
        <begin position="295"/>
        <end position="377"/>
    </location>
</feature>
<evidence type="ECO:0000313" key="7">
    <source>
        <dbReference type="EMBL" id="CAE6485140.1"/>
    </source>
</evidence>
<name>A0A8H3H628_9AGAM</name>
<dbReference type="PANTHER" id="PTHR46481">
    <property type="entry name" value="ZINC FINGER BED DOMAIN-CONTAINING PROTEIN 4"/>
    <property type="match status" value="1"/>
</dbReference>
<reference evidence="7" key="1">
    <citation type="submission" date="2021-01" db="EMBL/GenBank/DDBJ databases">
        <authorList>
            <person name="Kaushik A."/>
        </authorList>
    </citation>
    <scope>NUCLEOTIDE SEQUENCE</scope>
    <source>
        <strain evidence="7">AG6-10EEA</strain>
    </source>
</reference>
<keyword evidence="2" id="KW-0479">Metal-binding</keyword>
<dbReference type="Pfam" id="PF05699">
    <property type="entry name" value="Dimer_Tnp_hAT"/>
    <property type="match status" value="1"/>
</dbReference>
<organism evidence="7 8">
    <name type="scientific">Rhizoctonia solani</name>
    <dbReference type="NCBI Taxonomy" id="456999"/>
    <lineage>
        <taxon>Eukaryota</taxon>
        <taxon>Fungi</taxon>
        <taxon>Dikarya</taxon>
        <taxon>Basidiomycota</taxon>
        <taxon>Agaricomycotina</taxon>
        <taxon>Agaricomycetes</taxon>
        <taxon>Cantharellales</taxon>
        <taxon>Ceratobasidiaceae</taxon>
        <taxon>Rhizoctonia</taxon>
    </lineage>
</organism>
<evidence type="ECO:0000313" key="8">
    <source>
        <dbReference type="Proteomes" id="UP000663853"/>
    </source>
</evidence>
<dbReference type="AlphaFoldDB" id="A0A8H3H628"/>
<evidence type="ECO:0000256" key="1">
    <source>
        <dbReference type="ARBA" id="ARBA00004123"/>
    </source>
</evidence>
<accession>A0A8H3H628</accession>
<evidence type="ECO:0000256" key="5">
    <source>
        <dbReference type="ARBA" id="ARBA00023242"/>
    </source>
</evidence>
<keyword evidence="5" id="KW-0539">Nucleus</keyword>
<proteinExistence type="predicted"/>
<dbReference type="GO" id="GO:0008270">
    <property type="term" value="F:zinc ion binding"/>
    <property type="evidence" value="ECO:0007669"/>
    <property type="project" value="UniProtKB-KW"/>
</dbReference>
<evidence type="ECO:0000256" key="4">
    <source>
        <dbReference type="ARBA" id="ARBA00022833"/>
    </source>
</evidence>
<dbReference type="InterPro" id="IPR012337">
    <property type="entry name" value="RNaseH-like_sf"/>
</dbReference>
<sequence length="399" mass="45581">MKFYEFPLEEEIENDAEMSDQPLDFYLSEREYNAELIQEAVREARRKDKMLGICIDGGTVLGARQVMNKVATLEQIMEHIGSQEVKETYWGYCEQDDLSPQAKIQAGRPGQWNTIRDSIDRYLRFQPTLHNLVAAGNTLGLDECCLDEAQQKLLEDFNICLEAFKPLVDIFSRQEIPFLHEVLAELFILRMLLDDIRNDRLGTHLTALARVAAEAALSAYNLIDKDDTLPEIYIMVIVMRPTHKLQWFENHGMNTSRIQALVNEYFDQNYPLKKRESDEEGLLDLKQALQTDNMRVYLGSPVLSEETIKKQGGLLKYWDKELETCPRVARMALDHLTIPASSVDPARTFSGGPITTNGLEKYVNHSAFRAMMSIRSWWGTPVLRDIDAVANILGDVSEA</sequence>